<dbReference type="InterPro" id="IPR052895">
    <property type="entry name" value="HetReg/Transcr_Mod"/>
</dbReference>
<protein>
    <recommendedName>
        <fullName evidence="2">Heterokaryon incompatibility domain-containing protein</fullName>
    </recommendedName>
</protein>
<organism evidence="3 4">
    <name type="scientific">Pyricularia oryzae</name>
    <name type="common">Rice blast fungus</name>
    <name type="synonym">Magnaporthe oryzae</name>
    <dbReference type="NCBI Taxonomy" id="318829"/>
    <lineage>
        <taxon>Eukaryota</taxon>
        <taxon>Fungi</taxon>
        <taxon>Dikarya</taxon>
        <taxon>Ascomycota</taxon>
        <taxon>Pezizomycotina</taxon>
        <taxon>Sordariomycetes</taxon>
        <taxon>Sordariomycetidae</taxon>
        <taxon>Magnaporthales</taxon>
        <taxon>Pyriculariaceae</taxon>
        <taxon>Pyricularia</taxon>
    </lineage>
</organism>
<dbReference type="PANTHER" id="PTHR24148:SF64">
    <property type="entry name" value="HETEROKARYON INCOMPATIBILITY DOMAIN-CONTAINING PROTEIN"/>
    <property type="match status" value="1"/>
</dbReference>
<evidence type="ECO:0000259" key="2">
    <source>
        <dbReference type="Pfam" id="PF06985"/>
    </source>
</evidence>
<gene>
    <name evidence="3" type="ORF">PoMZ_03432</name>
</gene>
<evidence type="ECO:0000313" key="3">
    <source>
        <dbReference type="EMBL" id="QBZ58479.1"/>
    </source>
</evidence>
<proteinExistence type="predicted"/>
<feature type="domain" description="Heterokaryon incompatibility" evidence="2">
    <location>
        <begin position="248"/>
        <end position="393"/>
    </location>
</feature>
<feature type="transmembrane region" description="Helical" evidence="1">
    <location>
        <begin position="64"/>
        <end position="82"/>
    </location>
</feature>
<name>A0A4P7N7Q9_PYROR</name>
<accession>A0A4P7N7Q9</accession>
<feature type="transmembrane region" description="Helical" evidence="1">
    <location>
        <begin position="88"/>
        <end position="105"/>
    </location>
</feature>
<dbReference type="PANTHER" id="PTHR24148">
    <property type="entry name" value="ANKYRIN REPEAT DOMAIN-CONTAINING PROTEIN 39 HOMOLOG-RELATED"/>
    <property type="match status" value="1"/>
</dbReference>
<dbReference type="Proteomes" id="UP000294847">
    <property type="component" value="Chromosome 3"/>
</dbReference>
<dbReference type="Pfam" id="PF06985">
    <property type="entry name" value="HET"/>
    <property type="match status" value="1"/>
</dbReference>
<dbReference type="EMBL" id="CP034206">
    <property type="protein sequence ID" value="QBZ58479.1"/>
    <property type="molecule type" value="Genomic_DNA"/>
</dbReference>
<keyword evidence="1" id="KW-0812">Transmembrane</keyword>
<keyword evidence="1" id="KW-0472">Membrane</keyword>
<sequence>MPRSNIEIGLQRGARASLLLCAASSLTTRLLGPSWKTLTATTVATLSVGFALSRPQCRTVDSIAAAHALFVFLVTSVVLSRWDALTTLFAIFTVTHVLLSIGEYFQGNQMLSRWNQGLFRYIGGFITFFGTKLKSAKQVRQWWLRTPAVILAGVPFFMAISALATWNMMQELPYADWPWFRGVVREQRLRARSWTSWRYRAPAYVHSPITKGFQGRIRLLKLRPRWPLGEIRCELVEADMGTTTCPDYEAISYHWGPGKPTEPIYIDGKVFHVSPTVLAALYQLSSYHQTRHLWIDSICINQHDTDEKGSQITLMRDIYRHARGVTVWLDGIPEPWEARKMLAGLWHEIKFGTTQSVTAMLRMYSEQWRDSGWDQLCAVFCHPWFFRIWVIQEVSSAVDPEAVTILTSTTTLNWSNMVFVADSLNSLPLNIAMQTTVVAPEALKLPLGLLHAVFMGYLGTADPQSASRRLPALLGMVESYGATEPLDFVYALLGLLDPEDPVHGWLKPDYSKSVEDVFATVARGLIMTLDQGKSCNEVLSYAGIGYTNKLGAGLPSWAPDLTSQGTRAGTWTYQQHFNRPSHACQFNASGGSALDVFFPSPKVMRMRGIRFDRIAHVGPMLKYIEHYGPEVDEVTSTADMLINHFRSRILVLSKAQRPYPTGQNLQDVFWRSCVGDTQFVRPAPDSLGTACRVWEVMMMRYLSTEAAQGNRIAVEALEKLQDVMQGLHGDEEETGVGVVLQLLELITSNMAVTKDELMRTAMEWNGARMMCCAGRVLCVTEDGWVTFCPPETLVGDVVCVFHGVGTPFLLRQSSDTDSVTMELVGEAYVHGAMDGEGACRSEPEVFTIV</sequence>
<keyword evidence="1" id="KW-1133">Transmembrane helix</keyword>
<dbReference type="InterPro" id="IPR010730">
    <property type="entry name" value="HET"/>
</dbReference>
<evidence type="ECO:0000313" key="4">
    <source>
        <dbReference type="Proteomes" id="UP000294847"/>
    </source>
</evidence>
<dbReference type="Pfam" id="PF26639">
    <property type="entry name" value="Het-6_barrel"/>
    <property type="match status" value="1"/>
</dbReference>
<dbReference type="AlphaFoldDB" id="A0A4P7N7Q9"/>
<reference evidence="3 4" key="1">
    <citation type="journal article" date="2019" name="Mol. Biol. Evol.">
        <title>Blast fungal genomes show frequent chromosomal changes, gene gains and losses, and effector gene turnover.</title>
        <authorList>
            <person name="Gomez Luciano L.B."/>
            <person name="Jason Tsai I."/>
            <person name="Chuma I."/>
            <person name="Tosa Y."/>
            <person name="Chen Y.H."/>
            <person name="Li J.Y."/>
            <person name="Li M.Y."/>
            <person name="Jade Lu M.Y."/>
            <person name="Nakayashiki H."/>
            <person name="Li W.H."/>
        </authorList>
    </citation>
    <scope>NUCLEOTIDE SEQUENCE [LARGE SCALE GENOMIC DNA]</scope>
    <source>
        <strain evidence="3">MZ5-1-6</strain>
    </source>
</reference>
<feature type="transmembrane region" description="Helical" evidence="1">
    <location>
        <begin position="142"/>
        <end position="166"/>
    </location>
</feature>
<evidence type="ECO:0000256" key="1">
    <source>
        <dbReference type="SAM" id="Phobius"/>
    </source>
</evidence>